<name>A0A0H2TY53_MAGP6</name>
<feature type="domain" description="LysM" evidence="1">
    <location>
        <begin position="36"/>
        <end position="80"/>
    </location>
</feature>
<dbReference type="SMART" id="SM00257">
    <property type="entry name" value="LysM"/>
    <property type="match status" value="1"/>
</dbReference>
<dbReference type="SUPFAM" id="SSF54106">
    <property type="entry name" value="LysM domain"/>
    <property type="match status" value="1"/>
</dbReference>
<dbReference type="PROSITE" id="PS51782">
    <property type="entry name" value="LYSM"/>
    <property type="match status" value="1"/>
</dbReference>
<proteinExistence type="predicted"/>
<evidence type="ECO:0000313" key="2">
    <source>
        <dbReference type="EMBL" id="KLU88823.1"/>
    </source>
</evidence>
<accession>A0A0H2TY53</accession>
<reference evidence="2" key="1">
    <citation type="submission" date="2010-05" db="EMBL/GenBank/DDBJ databases">
        <title>The Genome Sequence of Magnaporthe poae strain ATCC 64411.</title>
        <authorList>
            <consortium name="The Broad Institute Genome Sequencing Platform"/>
            <consortium name="Broad Institute Genome Sequencing Center for Infectious Disease"/>
            <person name="Ma L.-J."/>
            <person name="Dead R."/>
            <person name="Young S."/>
            <person name="Zeng Q."/>
            <person name="Koehrsen M."/>
            <person name="Alvarado L."/>
            <person name="Berlin A."/>
            <person name="Chapman S.B."/>
            <person name="Chen Z."/>
            <person name="Freedman E."/>
            <person name="Gellesch M."/>
            <person name="Goldberg J."/>
            <person name="Griggs A."/>
            <person name="Gujja S."/>
            <person name="Heilman E.R."/>
            <person name="Heiman D."/>
            <person name="Hepburn T."/>
            <person name="Howarth C."/>
            <person name="Jen D."/>
            <person name="Larson L."/>
            <person name="Mehta T."/>
            <person name="Neiman D."/>
            <person name="Pearson M."/>
            <person name="Roberts A."/>
            <person name="Saif S."/>
            <person name="Shea T."/>
            <person name="Shenoy N."/>
            <person name="Sisk P."/>
            <person name="Stolte C."/>
            <person name="Sykes S."/>
            <person name="Walk T."/>
            <person name="White J."/>
            <person name="Yandava C."/>
            <person name="Haas B."/>
            <person name="Nusbaum C."/>
            <person name="Birren B."/>
        </authorList>
    </citation>
    <scope>NUCLEOTIDE SEQUENCE</scope>
    <source>
        <strain evidence="2">ATCC 64411</strain>
    </source>
</reference>
<gene>
    <name evidence="2" type="ORF">MAPG_07806</name>
</gene>
<evidence type="ECO:0000259" key="1">
    <source>
        <dbReference type="PROSITE" id="PS51782"/>
    </source>
</evidence>
<dbReference type="Pfam" id="PF01476">
    <property type="entry name" value="LysM"/>
    <property type="match status" value="1"/>
</dbReference>
<dbReference type="OrthoDB" id="2107166at2759"/>
<feature type="non-terminal residue" evidence="2">
    <location>
        <position position="1"/>
    </location>
</feature>
<dbReference type="InterPro" id="IPR018392">
    <property type="entry name" value="LysM"/>
</dbReference>
<dbReference type="InterPro" id="IPR036779">
    <property type="entry name" value="LysM_dom_sf"/>
</dbReference>
<dbReference type="EMBL" id="GL876972">
    <property type="protein sequence ID" value="KLU88823.1"/>
    <property type="molecule type" value="Genomic_DNA"/>
</dbReference>
<dbReference type="VEuPathDB" id="FungiDB:MAPG_07806"/>
<dbReference type="CDD" id="cd00118">
    <property type="entry name" value="LysM"/>
    <property type="match status" value="1"/>
</dbReference>
<protein>
    <recommendedName>
        <fullName evidence="1">LysM domain-containing protein</fullName>
    </recommendedName>
</protein>
<organism evidence="2">
    <name type="scientific">Magnaporthiopsis poae (strain ATCC 64411 / 73-15)</name>
    <name type="common">Kentucky bluegrass fungus</name>
    <name type="synonym">Magnaporthe poae</name>
    <dbReference type="NCBI Taxonomy" id="644358"/>
    <lineage>
        <taxon>Eukaryota</taxon>
        <taxon>Fungi</taxon>
        <taxon>Dikarya</taxon>
        <taxon>Ascomycota</taxon>
        <taxon>Pezizomycotina</taxon>
        <taxon>Sordariomycetes</taxon>
        <taxon>Sordariomycetidae</taxon>
        <taxon>Magnaporthales</taxon>
        <taxon>Magnaporthaceae</taxon>
        <taxon>Magnaporthiopsis</taxon>
    </lineage>
</organism>
<reference evidence="2" key="2">
    <citation type="submission" date="2011-03" db="EMBL/GenBank/DDBJ databases">
        <title>Annotation of Magnaporthe poae ATCC 64411.</title>
        <authorList>
            <person name="Ma L.-J."/>
            <person name="Dead R."/>
            <person name="Young S.K."/>
            <person name="Zeng Q."/>
            <person name="Gargeya S."/>
            <person name="Fitzgerald M."/>
            <person name="Haas B."/>
            <person name="Abouelleil A."/>
            <person name="Alvarado L."/>
            <person name="Arachchi H.M."/>
            <person name="Berlin A."/>
            <person name="Brown A."/>
            <person name="Chapman S.B."/>
            <person name="Chen Z."/>
            <person name="Dunbar C."/>
            <person name="Freedman E."/>
            <person name="Gearin G."/>
            <person name="Gellesch M."/>
            <person name="Goldberg J."/>
            <person name="Griggs A."/>
            <person name="Gujja S."/>
            <person name="Heiman D."/>
            <person name="Howarth C."/>
            <person name="Larson L."/>
            <person name="Lui A."/>
            <person name="MacDonald P.J.P."/>
            <person name="Mehta T."/>
            <person name="Montmayeur A."/>
            <person name="Murphy C."/>
            <person name="Neiman D."/>
            <person name="Pearson M."/>
            <person name="Priest M."/>
            <person name="Roberts A."/>
            <person name="Saif S."/>
            <person name="Shea T."/>
            <person name="Shenoy N."/>
            <person name="Sisk P."/>
            <person name="Stolte C."/>
            <person name="Sykes S."/>
            <person name="Yandava C."/>
            <person name="Wortman J."/>
            <person name="Nusbaum C."/>
            <person name="Birren B."/>
        </authorList>
    </citation>
    <scope>NUCLEOTIDE SEQUENCE</scope>
    <source>
        <strain evidence="2">ATCC 64411</strain>
    </source>
</reference>
<dbReference type="Gene3D" id="3.10.350.10">
    <property type="entry name" value="LysM domain"/>
    <property type="match status" value="1"/>
</dbReference>
<dbReference type="AlphaFoldDB" id="A0A0H2TY53"/>
<sequence>PLPGLAQAVVARRPDAAAALLPPKPAAPTSCPDGWATSVVYRGQTCYMIAKMHDVELDELLSVNKGVNCDLLQIGETICVPKTE</sequence>